<dbReference type="EMBL" id="WBVY01000010">
    <property type="protein sequence ID" value="KAB2654766.1"/>
    <property type="molecule type" value="Genomic_DNA"/>
</dbReference>
<name>A0A7V7VQH0_9HYPH</name>
<reference evidence="6 7" key="1">
    <citation type="submission" date="2019-09" db="EMBL/GenBank/DDBJ databases">
        <title>Taxonomic organization of the family Brucellaceae based on a phylogenomic approach.</title>
        <authorList>
            <person name="Leclercq S."/>
            <person name="Cloeckaert A."/>
            <person name="Zygmunt M.S."/>
        </authorList>
    </citation>
    <scope>NUCLEOTIDE SEQUENCE [LARGE SCALE GENOMIC DNA]</scope>
    <source>
        <strain evidence="6 7">TA93</strain>
    </source>
</reference>
<dbReference type="AlphaFoldDB" id="A0A7V7VQH0"/>
<evidence type="ECO:0000313" key="7">
    <source>
        <dbReference type="Proteomes" id="UP000460650"/>
    </source>
</evidence>
<dbReference type="GO" id="GO:0046872">
    <property type="term" value="F:metal ion binding"/>
    <property type="evidence" value="ECO:0007669"/>
    <property type="project" value="UniProtKB-KW"/>
</dbReference>
<comment type="caution">
    <text evidence="6">The sequence shown here is derived from an EMBL/GenBank/DDBJ whole genome shotgun (WGS) entry which is preliminary data.</text>
</comment>
<evidence type="ECO:0000256" key="4">
    <source>
        <dbReference type="ARBA" id="ARBA00030169"/>
    </source>
</evidence>
<dbReference type="NCBIfam" id="NF004850">
    <property type="entry name" value="PRK06201.1"/>
    <property type="match status" value="1"/>
</dbReference>
<evidence type="ECO:0000256" key="1">
    <source>
        <dbReference type="ARBA" id="ARBA00001968"/>
    </source>
</evidence>
<dbReference type="PANTHER" id="PTHR33254:SF4">
    <property type="entry name" value="4-HYDROXY-4-METHYL-2-OXOGLUTARATE ALDOLASE 3-RELATED"/>
    <property type="match status" value="1"/>
</dbReference>
<protein>
    <recommendedName>
        <fullName evidence="2">Putative 4-hydroxy-4-methyl-2-oxoglutarate aldolase</fullName>
    </recommendedName>
    <alternativeName>
        <fullName evidence="3">Regulator of ribonuclease activity homolog</fullName>
    </alternativeName>
    <alternativeName>
        <fullName evidence="4">RraA-like protein</fullName>
    </alternativeName>
</protein>
<dbReference type="Pfam" id="PF03737">
    <property type="entry name" value="RraA-like"/>
    <property type="match status" value="1"/>
</dbReference>
<proteinExistence type="predicted"/>
<keyword evidence="5" id="KW-0479">Metal-binding</keyword>
<dbReference type="SUPFAM" id="SSF89562">
    <property type="entry name" value="RraA-like"/>
    <property type="match status" value="1"/>
</dbReference>
<evidence type="ECO:0000256" key="2">
    <source>
        <dbReference type="ARBA" id="ARBA00016549"/>
    </source>
</evidence>
<organism evidence="6 7">
    <name type="scientific">Brucella tritici</name>
    <dbReference type="NCBI Taxonomy" id="94626"/>
    <lineage>
        <taxon>Bacteria</taxon>
        <taxon>Pseudomonadati</taxon>
        <taxon>Pseudomonadota</taxon>
        <taxon>Alphaproteobacteria</taxon>
        <taxon>Hyphomicrobiales</taxon>
        <taxon>Brucellaceae</taxon>
        <taxon>Brucella/Ochrobactrum group</taxon>
        <taxon>Brucella</taxon>
    </lineage>
</organism>
<dbReference type="RefSeq" id="WP_151610499.1">
    <property type="nucleotide sequence ID" value="NZ_WBVY01000010.1"/>
</dbReference>
<dbReference type="Gene3D" id="3.50.30.40">
    <property type="entry name" value="Ribonuclease E inhibitor RraA/RraA-like"/>
    <property type="match status" value="1"/>
</dbReference>
<accession>A0A7V7VQH0</accession>
<dbReference type="InterPro" id="IPR036704">
    <property type="entry name" value="RraA/RraA-like_sf"/>
</dbReference>
<keyword evidence="5" id="KW-0460">Magnesium</keyword>
<evidence type="ECO:0000256" key="5">
    <source>
        <dbReference type="PIRSR" id="PIRSR605493-1"/>
    </source>
</evidence>
<evidence type="ECO:0000256" key="3">
    <source>
        <dbReference type="ARBA" id="ARBA00029596"/>
    </source>
</evidence>
<sequence length="220" mass="23160">MLGFRVADDFRRPANDLVEKFRVIPTAIISDNMNRVFAGGSGLRPFHGDNVMCGSALTVRTRPGDNLMVHKALDIAKPGDIIVVDASGDMTNAIIGEIMLRYAMSRSLGGFVIDGAIRDTSAILSAGFPVFASGVTHRGPYKDGPGEIGVPVSVGGMVVSSGDIVIGDTDGLIAVPQSHAEEILVLATAQQDREAAILQSIADGTIDRSWIDQTLKSKGV</sequence>
<feature type="binding site" evidence="5">
    <location>
        <begin position="96"/>
        <end position="99"/>
    </location>
    <ligand>
        <name>substrate</name>
    </ligand>
</feature>
<comment type="cofactor">
    <cofactor evidence="5">
        <name>Mg(2+)</name>
        <dbReference type="ChEBI" id="CHEBI:18420"/>
    </cofactor>
</comment>
<feature type="binding site" evidence="5">
    <location>
        <position position="118"/>
    </location>
    <ligand>
        <name>substrate</name>
    </ligand>
</feature>
<dbReference type="CDD" id="cd16841">
    <property type="entry name" value="RraA_family"/>
    <property type="match status" value="1"/>
</dbReference>
<feature type="binding site" evidence="5">
    <location>
        <position position="119"/>
    </location>
    <ligand>
        <name>Mg(2+)</name>
        <dbReference type="ChEBI" id="CHEBI:18420"/>
    </ligand>
</feature>
<dbReference type="Proteomes" id="UP000460650">
    <property type="component" value="Unassembled WGS sequence"/>
</dbReference>
<dbReference type="InterPro" id="IPR005493">
    <property type="entry name" value="RraA/RraA-like"/>
</dbReference>
<comment type="cofactor">
    <cofactor evidence="1">
        <name>a divalent metal cation</name>
        <dbReference type="ChEBI" id="CHEBI:60240"/>
    </cofactor>
</comment>
<gene>
    <name evidence="6" type="ORF">F9K94_22985</name>
</gene>
<evidence type="ECO:0000313" key="6">
    <source>
        <dbReference type="EMBL" id="KAB2654766.1"/>
    </source>
</evidence>
<dbReference type="PANTHER" id="PTHR33254">
    <property type="entry name" value="4-HYDROXY-4-METHYL-2-OXOGLUTARATE ALDOLASE 3-RELATED"/>
    <property type="match status" value="1"/>
</dbReference>